<name>A0ABQ5JC10_9ASTR</name>
<protein>
    <submittedName>
        <fullName evidence="1">Uncharacterized protein</fullName>
    </submittedName>
</protein>
<sequence length="105" mass="12013">MRSWAAFRENIAATTHIGSVEIHHIKQRDGRVHRGFFTGEIQRRVCMDVIGAPDMYEDLWILHGITHPDLIKVFYTQITPKVNGRDVPGCESDAKMLFYKGEVSV</sequence>
<keyword evidence="2" id="KW-1185">Reference proteome</keyword>
<dbReference type="EMBL" id="BQNB010021730">
    <property type="protein sequence ID" value="GJU09470.1"/>
    <property type="molecule type" value="Genomic_DNA"/>
</dbReference>
<organism evidence="1 2">
    <name type="scientific">Tanacetum coccineum</name>
    <dbReference type="NCBI Taxonomy" id="301880"/>
    <lineage>
        <taxon>Eukaryota</taxon>
        <taxon>Viridiplantae</taxon>
        <taxon>Streptophyta</taxon>
        <taxon>Embryophyta</taxon>
        <taxon>Tracheophyta</taxon>
        <taxon>Spermatophyta</taxon>
        <taxon>Magnoliopsida</taxon>
        <taxon>eudicotyledons</taxon>
        <taxon>Gunneridae</taxon>
        <taxon>Pentapetalae</taxon>
        <taxon>asterids</taxon>
        <taxon>campanulids</taxon>
        <taxon>Asterales</taxon>
        <taxon>Asteraceae</taxon>
        <taxon>Asteroideae</taxon>
        <taxon>Anthemideae</taxon>
        <taxon>Anthemidinae</taxon>
        <taxon>Tanacetum</taxon>
    </lineage>
</organism>
<evidence type="ECO:0000313" key="2">
    <source>
        <dbReference type="Proteomes" id="UP001151760"/>
    </source>
</evidence>
<proteinExistence type="predicted"/>
<accession>A0ABQ5JC10</accession>
<dbReference type="Proteomes" id="UP001151760">
    <property type="component" value="Unassembled WGS sequence"/>
</dbReference>
<evidence type="ECO:0000313" key="1">
    <source>
        <dbReference type="EMBL" id="GJU09470.1"/>
    </source>
</evidence>
<reference evidence="1" key="2">
    <citation type="submission" date="2022-01" db="EMBL/GenBank/DDBJ databases">
        <authorList>
            <person name="Yamashiro T."/>
            <person name="Shiraishi A."/>
            <person name="Satake H."/>
            <person name="Nakayama K."/>
        </authorList>
    </citation>
    <scope>NUCLEOTIDE SEQUENCE</scope>
</reference>
<gene>
    <name evidence="1" type="ORF">Tco_1131866</name>
</gene>
<comment type="caution">
    <text evidence="1">The sequence shown here is derived from an EMBL/GenBank/DDBJ whole genome shotgun (WGS) entry which is preliminary data.</text>
</comment>
<reference evidence="1" key="1">
    <citation type="journal article" date="2022" name="Int. J. Mol. Sci.">
        <title>Draft Genome of Tanacetum Coccineum: Genomic Comparison of Closely Related Tanacetum-Family Plants.</title>
        <authorList>
            <person name="Yamashiro T."/>
            <person name="Shiraishi A."/>
            <person name="Nakayama K."/>
            <person name="Satake H."/>
        </authorList>
    </citation>
    <scope>NUCLEOTIDE SEQUENCE</scope>
</reference>